<keyword evidence="3" id="KW-1185">Reference proteome</keyword>
<dbReference type="SUPFAM" id="SSF46689">
    <property type="entry name" value="Homeodomain-like"/>
    <property type="match status" value="1"/>
</dbReference>
<dbReference type="Pfam" id="PF11427">
    <property type="entry name" value="HTH_Tnp_Tc3_1"/>
    <property type="match status" value="1"/>
</dbReference>
<evidence type="ECO:0000259" key="1">
    <source>
        <dbReference type="Pfam" id="PF11427"/>
    </source>
</evidence>
<evidence type="ECO:0000313" key="3">
    <source>
        <dbReference type="Proteomes" id="UP000243579"/>
    </source>
</evidence>
<dbReference type="Proteomes" id="UP000243579">
    <property type="component" value="Unassembled WGS sequence"/>
</dbReference>
<dbReference type="InterPro" id="IPR009057">
    <property type="entry name" value="Homeodomain-like_sf"/>
</dbReference>
<organism evidence="2 3">
    <name type="scientific">Achlya hypogyna</name>
    <name type="common">Oomycete</name>
    <name type="synonym">Protoachlya hypogyna</name>
    <dbReference type="NCBI Taxonomy" id="1202772"/>
    <lineage>
        <taxon>Eukaryota</taxon>
        <taxon>Sar</taxon>
        <taxon>Stramenopiles</taxon>
        <taxon>Oomycota</taxon>
        <taxon>Saprolegniomycetes</taxon>
        <taxon>Saprolegniales</taxon>
        <taxon>Achlyaceae</taxon>
        <taxon>Achlya</taxon>
    </lineage>
</organism>
<dbReference type="Gene3D" id="1.10.10.60">
    <property type="entry name" value="Homeodomain-like"/>
    <property type="match status" value="1"/>
</dbReference>
<accession>A0A1V9ZGB3</accession>
<comment type="caution">
    <text evidence="2">The sequence shown here is derived from an EMBL/GenBank/DDBJ whole genome shotgun (WGS) entry which is preliminary data.</text>
</comment>
<protein>
    <recommendedName>
        <fullName evidence="1">Tc3 transposase DNA binding domain-containing protein</fullName>
    </recommendedName>
</protein>
<proteinExistence type="predicted"/>
<dbReference type="AlphaFoldDB" id="A0A1V9ZGB3"/>
<feature type="domain" description="Tc3 transposase DNA binding" evidence="1">
    <location>
        <begin position="3"/>
        <end position="51"/>
    </location>
</feature>
<dbReference type="GO" id="GO:0003677">
    <property type="term" value="F:DNA binding"/>
    <property type="evidence" value="ECO:0007669"/>
    <property type="project" value="InterPro"/>
</dbReference>
<dbReference type="EMBL" id="JNBR01000126">
    <property type="protein sequence ID" value="OQR96880.1"/>
    <property type="molecule type" value="Genomic_DNA"/>
</dbReference>
<dbReference type="InterPro" id="IPR025898">
    <property type="entry name" value="Tc3_transposase_DNA-bd_dom"/>
</dbReference>
<evidence type="ECO:0000313" key="2">
    <source>
        <dbReference type="EMBL" id="OQR96880.1"/>
    </source>
</evidence>
<name>A0A1V9ZGB3_ACHHY</name>
<sequence>MPRGTELSADERATILDLDAQGLPKRKIAQEMGRCISCIRSFLADPETYGTKKRLGRPRRLSPEVELQILDAAWNQKLSAGEIIARLQLNISVRQLQRFIRETRLAHDEVAASPAGLYLASADESKTSDPMDVLSFMYRPSADDGHL</sequence>
<gene>
    <name evidence="2" type="ORF">ACHHYP_13163</name>
</gene>
<dbReference type="OrthoDB" id="78805at2759"/>
<reference evidence="2 3" key="1">
    <citation type="journal article" date="2014" name="Genome Biol. Evol.">
        <title>The secreted proteins of Achlya hypogyna and Thraustotheca clavata identify the ancestral oomycete secretome and reveal gene acquisitions by horizontal gene transfer.</title>
        <authorList>
            <person name="Misner I."/>
            <person name="Blouin N."/>
            <person name="Leonard G."/>
            <person name="Richards T.A."/>
            <person name="Lane C.E."/>
        </authorList>
    </citation>
    <scope>NUCLEOTIDE SEQUENCE [LARGE SCALE GENOMIC DNA]</scope>
    <source>
        <strain evidence="2 3">ATCC 48635</strain>
    </source>
</reference>